<reference evidence="1 2" key="1">
    <citation type="submission" date="2020-01" db="EMBL/GenBank/DDBJ databases">
        <title>Leptobacterium flavescens.</title>
        <authorList>
            <person name="Wang G."/>
        </authorList>
    </citation>
    <scope>NUCLEOTIDE SEQUENCE [LARGE SCALE GENOMIC DNA]</scope>
    <source>
        <strain evidence="1 2">KCTC 22160</strain>
    </source>
</reference>
<keyword evidence="2" id="KW-1185">Reference proteome</keyword>
<dbReference type="RefSeq" id="WP_163606808.1">
    <property type="nucleotide sequence ID" value="NZ_JAABOO010000002.1"/>
</dbReference>
<sequence length="200" mass="23208">MKFSGQQIQQVLNNKGYRFFDGDQPYNANIIGIRSNNDIANSFDDWLYLIYRNESLAQQIFEFPVTTDPGKYWLENPLNVNGTAVLVPGQYRGAYEIGLHQGKYEALRQKGKVKVWRDNTGDDRIDKGGQVYEGVFGINIHRSNAQNESYIVEKWSAGCTVFKRVKDFNFFMEICRRASKIYGNSFTYTLLEERDFQVYS</sequence>
<dbReference type="EMBL" id="JAABOO010000002">
    <property type="protein sequence ID" value="NER13716.1"/>
    <property type="molecule type" value="Genomic_DNA"/>
</dbReference>
<gene>
    <name evidence="1" type="ORF">GWK08_09720</name>
</gene>
<organism evidence="1 2">
    <name type="scientific">Leptobacterium flavescens</name>
    <dbReference type="NCBI Taxonomy" id="472055"/>
    <lineage>
        <taxon>Bacteria</taxon>
        <taxon>Pseudomonadati</taxon>
        <taxon>Bacteroidota</taxon>
        <taxon>Flavobacteriia</taxon>
        <taxon>Flavobacteriales</taxon>
        <taxon>Flavobacteriaceae</taxon>
        <taxon>Leptobacterium</taxon>
    </lineage>
</organism>
<comment type="caution">
    <text evidence="1">The sequence shown here is derived from an EMBL/GenBank/DDBJ whole genome shotgun (WGS) entry which is preliminary data.</text>
</comment>
<accession>A0A6P0UTH2</accession>
<evidence type="ECO:0000313" key="2">
    <source>
        <dbReference type="Proteomes" id="UP000468581"/>
    </source>
</evidence>
<dbReference type="AlphaFoldDB" id="A0A6P0UTH2"/>
<dbReference type="Proteomes" id="UP000468581">
    <property type="component" value="Unassembled WGS sequence"/>
</dbReference>
<protein>
    <submittedName>
        <fullName evidence="1">Uncharacterized protein</fullName>
    </submittedName>
</protein>
<evidence type="ECO:0000313" key="1">
    <source>
        <dbReference type="EMBL" id="NER13716.1"/>
    </source>
</evidence>
<proteinExistence type="predicted"/>
<name>A0A6P0UTH2_9FLAO</name>